<dbReference type="InterPro" id="IPR029044">
    <property type="entry name" value="Nucleotide-diphossugar_trans"/>
</dbReference>
<dbReference type="CDD" id="cd00761">
    <property type="entry name" value="Glyco_tranf_GTA_type"/>
    <property type="match status" value="2"/>
</dbReference>
<dbReference type="EMBL" id="BLJE01000002">
    <property type="protein sequence ID" value="GFE64893.1"/>
    <property type="molecule type" value="Genomic_DNA"/>
</dbReference>
<dbReference type="GO" id="GO:0016758">
    <property type="term" value="F:hexosyltransferase activity"/>
    <property type="evidence" value="ECO:0007669"/>
    <property type="project" value="UniProtKB-ARBA"/>
</dbReference>
<dbReference type="OrthoDB" id="5291101at2"/>
<dbReference type="Gene3D" id="3.90.550.10">
    <property type="entry name" value="Spore Coat Polysaccharide Biosynthesis Protein SpsA, Chain A"/>
    <property type="match status" value="2"/>
</dbReference>
<feature type="domain" description="Glycosyltransferase 2-like" evidence="1">
    <location>
        <begin position="5"/>
        <end position="116"/>
    </location>
</feature>
<dbReference type="SUPFAM" id="SSF53448">
    <property type="entry name" value="Nucleotide-diphospho-sugar transferases"/>
    <property type="match status" value="2"/>
</dbReference>
<feature type="domain" description="Glycosyltransferase 2-like" evidence="1">
    <location>
        <begin position="333"/>
        <end position="490"/>
    </location>
</feature>
<dbReference type="PANTHER" id="PTHR22916:SF3">
    <property type="entry name" value="UDP-GLCNAC:BETAGAL BETA-1,3-N-ACETYLGLUCOSAMINYLTRANSFERASE-LIKE PROTEIN 1"/>
    <property type="match status" value="1"/>
</dbReference>
<dbReference type="InterPro" id="IPR001173">
    <property type="entry name" value="Glyco_trans_2-like"/>
</dbReference>
<evidence type="ECO:0000313" key="3">
    <source>
        <dbReference type="Proteomes" id="UP000436822"/>
    </source>
</evidence>
<keyword evidence="3" id="KW-1185">Reference proteome</keyword>
<gene>
    <name evidence="2" type="ORF">KIN_19670</name>
</gene>
<proteinExistence type="predicted"/>
<evidence type="ECO:0000313" key="2">
    <source>
        <dbReference type="EMBL" id="GFE64893.1"/>
    </source>
</evidence>
<organism evidence="2 3">
    <name type="scientific">Litoreibacter roseus</name>
    <dbReference type="NCBI Taxonomy" id="2601869"/>
    <lineage>
        <taxon>Bacteria</taxon>
        <taxon>Pseudomonadati</taxon>
        <taxon>Pseudomonadota</taxon>
        <taxon>Alphaproteobacteria</taxon>
        <taxon>Rhodobacterales</taxon>
        <taxon>Roseobacteraceae</taxon>
        <taxon>Litoreibacter</taxon>
    </lineage>
</organism>
<evidence type="ECO:0000259" key="1">
    <source>
        <dbReference type="Pfam" id="PF00535"/>
    </source>
</evidence>
<dbReference type="RefSeq" id="WP_159806394.1">
    <property type="nucleotide sequence ID" value="NZ_BLJE01000002.1"/>
</dbReference>
<sequence>MTSVSIVTPCRNGEAFLAATLRSALNQTEPPLEIIVIDDGSTDKSRAIAESFGARVKVHAGTAKGAAIARNTGASLARGDRIMFLDADDLLTPGTLAALGRALDEAPAEAVALCPWDRLEAASDAPLTPWYIKPASNALPRPGQDALANWLTGTWSPPCCVLWTKEGFAASGGWLQEAGLDDDGNLLRRALARGVTRVWASDGLALYRRLPGEMVSYSGRRLQPFGLRARLNSLSDTLDALGNQAAKYRSAFMTSALELRRDAAKHPEFAGEIQAMIDRAGGARPWDGLKEAVGQLGARAMAWRNERTTPIVETKIYAMDDTPEPVTSGPRVSVIIPTFNRSNMVRNAAQSALDQTYETTEIIVVDDGSTDDTAGVLATLTDPRLRVITQVNRGVARARNAGIEAAKGEYLAFLDADDLWRPEKLAKQVALMEAAPARTGYCYTAVDIMKDGTTIETRRARYTGSCLPVLLLTNPIHAPLSSGLVRREVFDAIGGFDPDMPSMEDWEWIQRLARLYDITAVDEPLTIYNDHETDDRRSRAFRRNMDALAMLWTRNAHALRRVGAAHLYLLECARRELREDQGNPVKGRAIVRRMLSERPQIWRNWMWLPYMLAPFSLRAKLREIDAPRYERKQARQT</sequence>
<protein>
    <recommendedName>
        <fullName evidence="1">Glycosyltransferase 2-like domain-containing protein</fullName>
    </recommendedName>
</protein>
<reference evidence="2 3" key="1">
    <citation type="submission" date="2019-12" db="EMBL/GenBank/DDBJ databases">
        <title>Litoreibacter badius sp. nov., a novel bacteriochlorophyll a-containing bacterium in the genus Litoreibacter.</title>
        <authorList>
            <person name="Kanamuro M."/>
            <person name="Takabe Y."/>
            <person name="Mori K."/>
            <person name="Takaichi S."/>
            <person name="Hanada S."/>
        </authorList>
    </citation>
    <scope>NUCLEOTIDE SEQUENCE [LARGE SCALE GENOMIC DNA]</scope>
    <source>
        <strain evidence="2 3">K6</strain>
    </source>
</reference>
<dbReference type="Proteomes" id="UP000436822">
    <property type="component" value="Unassembled WGS sequence"/>
</dbReference>
<dbReference type="PANTHER" id="PTHR22916">
    <property type="entry name" value="GLYCOSYLTRANSFERASE"/>
    <property type="match status" value="1"/>
</dbReference>
<dbReference type="AlphaFoldDB" id="A0A6N6JEV9"/>
<name>A0A6N6JEV9_9RHOB</name>
<dbReference type="Pfam" id="PF00535">
    <property type="entry name" value="Glycos_transf_2"/>
    <property type="match status" value="2"/>
</dbReference>
<accession>A0A6N6JEV9</accession>
<comment type="caution">
    <text evidence="2">The sequence shown here is derived from an EMBL/GenBank/DDBJ whole genome shotgun (WGS) entry which is preliminary data.</text>
</comment>